<reference evidence="2" key="1">
    <citation type="journal article" date="2017" name="Genome Biol.">
        <title>Comparative genomics reveals high biological diversity and specific adaptations in the industrially and medically important fungal genus Aspergillus.</title>
        <authorList>
            <person name="de Vries R.P."/>
            <person name="Riley R."/>
            <person name="Wiebenga A."/>
            <person name="Aguilar-Osorio G."/>
            <person name="Amillis S."/>
            <person name="Uchima C.A."/>
            <person name="Anderluh G."/>
            <person name="Asadollahi M."/>
            <person name="Askin M."/>
            <person name="Barry K."/>
            <person name="Battaglia E."/>
            <person name="Bayram O."/>
            <person name="Benocci T."/>
            <person name="Braus-Stromeyer S.A."/>
            <person name="Caldana C."/>
            <person name="Canovas D."/>
            <person name="Cerqueira G.C."/>
            <person name="Chen F."/>
            <person name="Chen W."/>
            <person name="Choi C."/>
            <person name="Clum A."/>
            <person name="Dos Santos R.A."/>
            <person name="Damasio A.R."/>
            <person name="Diallinas G."/>
            <person name="Emri T."/>
            <person name="Fekete E."/>
            <person name="Flipphi M."/>
            <person name="Freyberg S."/>
            <person name="Gallo A."/>
            <person name="Gournas C."/>
            <person name="Habgood R."/>
            <person name="Hainaut M."/>
            <person name="Harispe M.L."/>
            <person name="Henrissat B."/>
            <person name="Hilden K.S."/>
            <person name="Hope R."/>
            <person name="Hossain A."/>
            <person name="Karabika E."/>
            <person name="Karaffa L."/>
            <person name="Karanyi Z."/>
            <person name="Krasevec N."/>
            <person name="Kuo A."/>
            <person name="Kusch H."/>
            <person name="LaButti K."/>
            <person name="Lagendijk E.L."/>
            <person name="Lapidus A."/>
            <person name="Levasseur A."/>
            <person name="Lindquist E."/>
            <person name="Lipzen A."/>
            <person name="Logrieco A.F."/>
            <person name="MacCabe A."/>
            <person name="Maekelae M.R."/>
            <person name="Malavazi I."/>
            <person name="Melin P."/>
            <person name="Meyer V."/>
            <person name="Mielnichuk N."/>
            <person name="Miskei M."/>
            <person name="Molnar A.P."/>
            <person name="Mule G."/>
            <person name="Ngan C.Y."/>
            <person name="Orejas M."/>
            <person name="Orosz E."/>
            <person name="Ouedraogo J.P."/>
            <person name="Overkamp K.M."/>
            <person name="Park H.-S."/>
            <person name="Perrone G."/>
            <person name="Piumi F."/>
            <person name="Punt P.J."/>
            <person name="Ram A.F."/>
            <person name="Ramon A."/>
            <person name="Rauscher S."/>
            <person name="Record E."/>
            <person name="Riano-Pachon D.M."/>
            <person name="Robert V."/>
            <person name="Roehrig J."/>
            <person name="Ruller R."/>
            <person name="Salamov A."/>
            <person name="Salih N.S."/>
            <person name="Samson R.A."/>
            <person name="Sandor E."/>
            <person name="Sanguinetti M."/>
            <person name="Schuetze T."/>
            <person name="Sepcic K."/>
            <person name="Shelest E."/>
            <person name="Sherlock G."/>
            <person name="Sophianopoulou V."/>
            <person name="Squina F.M."/>
            <person name="Sun H."/>
            <person name="Susca A."/>
            <person name="Todd R.B."/>
            <person name="Tsang A."/>
            <person name="Unkles S.E."/>
            <person name="van de Wiele N."/>
            <person name="van Rossen-Uffink D."/>
            <person name="Oliveira J.V."/>
            <person name="Vesth T.C."/>
            <person name="Visser J."/>
            <person name="Yu J.-H."/>
            <person name="Zhou M."/>
            <person name="Andersen M.R."/>
            <person name="Archer D.B."/>
            <person name="Baker S.E."/>
            <person name="Benoit I."/>
            <person name="Brakhage A.A."/>
            <person name="Braus G.H."/>
            <person name="Fischer R."/>
            <person name="Frisvad J.C."/>
            <person name="Goldman G.H."/>
            <person name="Houbraken J."/>
            <person name="Oakley B."/>
            <person name="Pocsi I."/>
            <person name="Scazzocchio C."/>
            <person name="Seiboth B."/>
            <person name="vanKuyk P.A."/>
            <person name="Wortman J."/>
            <person name="Dyer P.S."/>
            <person name="Grigoriev I.V."/>
        </authorList>
    </citation>
    <scope>NUCLEOTIDE SEQUENCE [LARGE SCALE GENOMIC DNA]</scope>
    <source>
        <strain evidence="2">CBS 101740 / IMI 381727 / IBT 21946</strain>
    </source>
</reference>
<dbReference type="Proteomes" id="UP000184499">
    <property type="component" value="Unassembled WGS sequence"/>
</dbReference>
<accession>A0A1L9U5V2</accession>
<sequence>MGRSLTQKLSSVIGFGWTQVSTNTAIWHLSSWKFSATFSPSMACLGDSSRNFPNNIQNSSWRVEQKETVVNRKYSVVFHVIRPASCSYRVLFQIKIHVSGNNMIHDKGKLLLGPHGSGTSICSHFKRYDRSDHRVVVERQSRIFNKTPSCVRITSLQRRVQVQHTIMPGSLF</sequence>
<dbReference type="EMBL" id="KV878696">
    <property type="protein sequence ID" value="OJJ66933.1"/>
    <property type="molecule type" value="Genomic_DNA"/>
</dbReference>
<dbReference type="RefSeq" id="XP_067474182.1">
    <property type="nucleotide sequence ID" value="XM_067623378.1"/>
</dbReference>
<organism evidence="1 2">
    <name type="scientific">Aspergillus brasiliensis (strain CBS 101740 / IMI 381727 / IBT 21946)</name>
    <dbReference type="NCBI Taxonomy" id="767769"/>
    <lineage>
        <taxon>Eukaryota</taxon>
        <taxon>Fungi</taxon>
        <taxon>Dikarya</taxon>
        <taxon>Ascomycota</taxon>
        <taxon>Pezizomycotina</taxon>
        <taxon>Eurotiomycetes</taxon>
        <taxon>Eurotiomycetidae</taxon>
        <taxon>Eurotiales</taxon>
        <taxon>Aspergillaceae</taxon>
        <taxon>Aspergillus</taxon>
        <taxon>Aspergillus subgen. Circumdati</taxon>
    </lineage>
</organism>
<dbReference type="AlphaFoldDB" id="A0A1L9U5V2"/>
<dbReference type="GeneID" id="93575866"/>
<proteinExistence type="predicted"/>
<evidence type="ECO:0000313" key="2">
    <source>
        <dbReference type="Proteomes" id="UP000184499"/>
    </source>
</evidence>
<name>A0A1L9U5V2_ASPBC</name>
<protein>
    <submittedName>
        <fullName evidence="1">Uncharacterized protein</fullName>
    </submittedName>
</protein>
<dbReference type="VEuPathDB" id="FungiDB:ASPBRDRAFT_357382"/>
<keyword evidence="2" id="KW-1185">Reference proteome</keyword>
<gene>
    <name evidence="1" type="ORF">ASPBRDRAFT_357382</name>
</gene>
<evidence type="ECO:0000313" key="1">
    <source>
        <dbReference type="EMBL" id="OJJ66933.1"/>
    </source>
</evidence>